<accession>A0A929RPR4</accession>
<feature type="domain" description="DUF4350" evidence="2">
    <location>
        <begin position="54"/>
        <end position="221"/>
    </location>
</feature>
<protein>
    <submittedName>
        <fullName evidence="3">DUF4350 domain-containing protein</fullName>
    </submittedName>
</protein>
<proteinExistence type="predicted"/>
<name>A0A929RPR4_9ACTO</name>
<dbReference type="AlphaFoldDB" id="A0A929RPR4"/>
<reference evidence="3" key="1">
    <citation type="submission" date="2020-04" db="EMBL/GenBank/DDBJ databases">
        <title>Deep metagenomics examines the oral microbiome during advanced dental caries in children, revealing novel taxa and co-occurrences with host molecules.</title>
        <authorList>
            <person name="Baker J.L."/>
            <person name="Morton J.T."/>
            <person name="Dinis M."/>
            <person name="Alvarez R."/>
            <person name="Tran N.C."/>
            <person name="Knight R."/>
            <person name="Edlund A."/>
        </authorList>
    </citation>
    <scope>NUCLEOTIDE SEQUENCE</scope>
    <source>
        <strain evidence="3">JCVI_30_bin.13</strain>
    </source>
</reference>
<dbReference type="EMBL" id="JABZGF010000222">
    <property type="protein sequence ID" value="MBF0966845.1"/>
    <property type="molecule type" value="Genomic_DNA"/>
</dbReference>
<gene>
    <name evidence="3" type="ORF">HXK09_06795</name>
</gene>
<keyword evidence="1" id="KW-0472">Membrane</keyword>
<evidence type="ECO:0000313" key="3">
    <source>
        <dbReference type="EMBL" id="MBF0966845.1"/>
    </source>
</evidence>
<feature type="non-terminal residue" evidence="3">
    <location>
        <position position="362"/>
    </location>
</feature>
<evidence type="ECO:0000256" key="1">
    <source>
        <dbReference type="SAM" id="Phobius"/>
    </source>
</evidence>
<sequence>MKATQVRIITPTARERASAARPAIMVLAFVIVSFVGIAFLPQAGFNNAPVGIRNPGGDGARALAQVLEHHGITVSEVSAAQAASVDENTTLVVVFPSRMSAQLAQEVETRASVVYVGLEEEYGGEPPYLAGLHATRSWDTGQRTQPGCASDAAQHASELFSSAYSVSTSSSTWQLCFTTDGQNYAYAERFEDGRFRAVIPDSVRVRNRAITEGGNAALAINAIGRTNKVAWFVASHGVSVSSEQVTPTDSPFLAPAFLMVLGSALLAAAARGTRLGPLTPEQLPIEVPAAETLIGKARLMRAMRSYGHAARALRSASASRIASSLGVTYTADRETLAREIEQRGLPPSRYEQLLWGPPPTDE</sequence>
<dbReference type="Proteomes" id="UP000759246">
    <property type="component" value="Unassembled WGS sequence"/>
</dbReference>
<organism evidence="3 4">
    <name type="scientific">Actinomyces bouchesdurhonensis</name>
    <dbReference type="NCBI Taxonomy" id="1852361"/>
    <lineage>
        <taxon>Bacteria</taxon>
        <taxon>Bacillati</taxon>
        <taxon>Actinomycetota</taxon>
        <taxon>Actinomycetes</taxon>
        <taxon>Actinomycetales</taxon>
        <taxon>Actinomycetaceae</taxon>
        <taxon>Actinomyces</taxon>
    </lineage>
</organism>
<dbReference type="InterPro" id="IPR025646">
    <property type="entry name" value="DUF4350"/>
</dbReference>
<comment type="caution">
    <text evidence="3">The sequence shown here is derived from an EMBL/GenBank/DDBJ whole genome shotgun (WGS) entry which is preliminary data.</text>
</comment>
<keyword evidence="1" id="KW-1133">Transmembrane helix</keyword>
<evidence type="ECO:0000259" key="2">
    <source>
        <dbReference type="Pfam" id="PF14258"/>
    </source>
</evidence>
<keyword evidence="1" id="KW-0812">Transmembrane</keyword>
<evidence type="ECO:0000313" key="4">
    <source>
        <dbReference type="Proteomes" id="UP000759246"/>
    </source>
</evidence>
<dbReference type="Pfam" id="PF14258">
    <property type="entry name" value="DUF4350"/>
    <property type="match status" value="1"/>
</dbReference>
<feature type="transmembrane region" description="Helical" evidence="1">
    <location>
        <begin position="20"/>
        <end position="40"/>
    </location>
</feature>